<dbReference type="Pfam" id="PF02575">
    <property type="entry name" value="YbaB_DNA_bd"/>
    <property type="match status" value="1"/>
</dbReference>
<comment type="subcellular location">
    <subcellularLocation>
        <location evidence="2">Cytoplasm</location>
        <location evidence="2">Nucleoid</location>
    </subcellularLocation>
</comment>
<feature type="coiled-coil region" evidence="3">
    <location>
        <begin position="4"/>
        <end position="31"/>
    </location>
</feature>
<dbReference type="GO" id="GO:0005829">
    <property type="term" value="C:cytosol"/>
    <property type="evidence" value="ECO:0007669"/>
    <property type="project" value="TreeGrafter"/>
</dbReference>
<dbReference type="InterPro" id="IPR004401">
    <property type="entry name" value="YbaB/EbfC"/>
</dbReference>
<protein>
    <recommendedName>
        <fullName evidence="2">Nucleoid-associated protein AXK12_00265</fullName>
    </recommendedName>
</protein>
<evidence type="ECO:0000313" key="5">
    <source>
        <dbReference type="Proteomes" id="UP000071392"/>
    </source>
</evidence>
<comment type="function">
    <text evidence="2">Binds to DNA and alters its conformation. May be involved in regulation of gene expression, nucleoid organization and DNA protection.</text>
</comment>
<dbReference type="GO" id="GO:0043590">
    <property type="term" value="C:bacterial nucleoid"/>
    <property type="evidence" value="ECO:0007669"/>
    <property type="project" value="UniProtKB-UniRule"/>
</dbReference>
<dbReference type="PIRSF" id="PIRSF004555">
    <property type="entry name" value="UCP004555"/>
    <property type="match status" value="1"/>
</dbReference>
<comment type="subunit">
    <text evidence="2">Homodimer.</text>
</comment>
<dbReference type="InterPro" id="IPR036894">
    <property type="entry name" value="YbaB-like_sf"/>
</dbReference>
<dbReference type="EMBL" id="LSZP01000045">
    <property type="protein sequence ID" value="KXU35037.1"/>
    <property type="molecule type" value="Genomic_DNA"/>
</dbReference>
<keyword evidence="3" id="KW-0175">Coiled coil</keyword>
<dbReference type="AlphaFoldDB" id="A0A139SKK9"/>
<evidence type="ECO:0000256" key="2">
    <source>
        <dbReference type="HAMAP-Rule" id="MF_00274"/>
    </source>
</evidence>
<organism evidence="4 5">
    <name type="scientific">Cephaloticoccus capnophilus</name>
    <dbReference type="NCBI Taxonomy" id="1548208"/>
    <lineage>
        <taxon>Bacteria</taxon>
        <taxon>Pseudomonadati</taxon>
        <taxon>Verrucomicrobiota</taxon>
        <taxon>Opitutia</taxon>
        <taxon>Opitutales</taxon>
        <taxon>Opitutaceae</taxon>
        <taxon>Cephaloticoccus</taxon>
    </lineage>
</organism>
<keyword evidence="1 2" id="KW-0238">DNA-binding</keyword>
<dbReference type="NCBIfam" id="TIGR00103">
    <property type="entry name" value="DNA_YbaB_EbfC"/>
    <property type="match status" value="1"/>
</dbReference>
<dbReference type="RefSeq" id="WP_068712390.1">
    <property type="nucleotide sequence ID" value="NZ_LSZP01000045.1"/>
</dbReference>
<dbReference type="Gene3D" id="3.30.1310.10">
    <property type="entry name" value="Nucleoid-associated protein YbaB-like domain"/>
    <property type="match status" value="1"/>
</dbReference>
<gene>
    <name evidence="4" type="ORF">AXK12_00265</name>
</gene>
<evidence type="ECO:0000256" key="1">
    <source>
        <dbReference type="ARBA" id="ARBA00023125"/>
    </source>
</evidence>
<name>A0A139SKK9_9BACT</name>
<evidence type="ECO:0000313" key="4">
    <source>
        <dbReference type="EMBL" id="KXU35037.1"/>
    </source>
</evidence>
<comment type="caution">
    <text evidence="4">The sequence shown here is derived from an EMBL/GenBank/DDBJ whole genome shotgun (WGS) entry which is preliminary data.</text>
</comment>
<dbReference type="GO" id="GO:0003677">
    <property type="term" value="F:DNA binding"/>
    <property type="evidence" value="ECO:0007669"/>
    <property type="project" value="UniProtKB-UniRule"/>
</dbReference>
<dbReference type="HAMAP" id="MF_00274">
    <property type="entry name" value="DNA_YbaB_EbfC"/>
    <property type="match status" value="1"/>
</dbReference>
<dbReference type="PANTHER" id="PTHR33449">
    <property type="entry name" value="NUCLEOID-ASSOCIATED PROTEIN YBAB"/>
    <property type="match status" value="1"/>
</dbReference>
<proteinExistence type="inferred from homology"/>
<evidence type="ECO:0000256" key="3">
    <source>
        <dbReference type="SAM" id="Coils"/>
    </source>
</evidence>
<sequence length="102" mass="10795">MAGLGKLLKQAQKMQRGVEALQAQLDAHEIEVSSGGGAVQVKVNGNGRFLSLSLDPEFLKEEPAFVSETILGAIQDAAGQAKTYNEAEMQKVTSGFSMPGLM</sequence>
<dbReference type="Proteomes" id="UP000071392">
    <property type="component" value="Unassembled WGS sequence"/>
</dbReference>
<accession>A0A139SKK9</accession>
<dbReference type="PANTHER" id="PTHR33449:SF1">
    <property type="entry name" value="NUCLEOID-ASSOCIATED PROTEIN YBAB"/>
    <property type="match status" value="1"/>
</dbReference>
<dbReference type="OrthoDB" id="9795263at2"/>
<keyword evidence="5" id="KW-1185">Reference proteome</keyword>
<reference evidence="4 5" key="1">
    <citation type="submission" date="2016-02" db="EMBL/GenBank/DDBJ databases">
        <authorList>
            <person name="Wen L."/>
            <person name="He K."/>
            <person name="Yang H."/>
        </authorList>
    </citation>
    <scope>NUCLEOTIDE SEQUENCE [LARGE SCALE GENOMIC DNA]</scope>
    <source>
        <strain evidence="4 5">CV41</strain>
    </source>
</reference>
<comment type="similarity">
    <text evidence="2">Belongs to the YbaB/EbfC family.</text>
</comment>
<dbReference type="SUPFAM" id="SSF82607">
    <property type="entry name" value="YbaB-like"/>
    <property type="match status" value="1"/>
</dbReference>
<keyword evidence="2" id="KW-0963">Cytoplasm</keyword>
<dbReference type="STRING" id="1548208.AXK12_00265"/>